<feature type="compositionally biased region" description="Basic and acidic residues" evidence="1">
    <location>
        <begin position="325"/>
        <end position="335"/>
    </location>
</feature>
<dbReference type="SUPFAM" id="SSF63748">
    <property type="entry name" value="Tudor/PWWP/MBT"/>
    <property type="match status" value="1"/>
</dbReference>
<feature type="compositionally biased region" description="Basic residues" evidence="1">
    <location>
        <begin position="292"/>
        <end position="302"/>
    </location>
</feature>
<feature type="compositionally biased region" description="Low complexity" evidence="1">
    <location>
        <begin position="570"/>
        <end position="579"/>
    </location>
</feature>
<dbReference type="PROSITE" id="PS50812">
    <property type="entry name" value="PWWP"/>
    <property type="match status" value="1"/>
</dbReference>
<name>A0AAV9JXY7_9PEZI</name>
<feature type="compositionally biased region" description="Low complexity" evidence="1">
    <location>
        <begin position="489"/>
        <end position="509"/>
    </location>
</feature>
<gene>
    <name evidence="3" type="ORF">LTR36_003359</name>
</gene>
<accession>A0AAV9JXY7</accession>
<evidence type="ECO:0000256" key="1">
    <source>
        <dbReference type="SAM" id="MobiDB-lite"/>
    </source>
</evidence>
<feature type="region of interest" description="Disordered" evidence="1">
    <location>
        <begin position="274"/>
        <end position="388"/>
    </location>
</feature>
<feature type="compositionally biased region" description="Basic residues" evidence="1">
    <location>
        <begin position="361"/>
        <end position="370"/>
    </location>
</feature>
<evidence type="ECO:0000313" key="4">
    <source>
        <dbReference type="Proteomes" id="UP001324427"/>
    </source>
</evidence>
<dbReference type="AlphaFoldDB" id="A0AAV9JXY7"/>
<evidence type="ECO:0000313" key="3">
    <source>
        <dbReference type="EMBL" id="KAK4550392.1"/>
    </source>
</evidence>
<organism evidence="3 4">
    <name type="scientific">Oleoguttula mirabilis</name>
    <dbReference type="NCBI Taxonomy" id="1507867"/>
    <lineage>
        <taxon>Eukaryota</taxon>
        <taxon>Fungi</taxon>
        <taxon>Dikarya</taxon>
        <taxon>Ascomycota</taxon>
        <taxon>Pezizomycotina</taxon>
        <taxon>Dothideomycetes</taxon>
        <taxon>Dothideomycetidae</taxon>
        <taxon>Mycosphaerellales</taxon>
        <taxon>Teratosphaeriaceae</taxon>
        <taxon>Oleoguttula</taxon>
    </lineage>
</organism>
<dbReference type="Pfam" id="PF00855">
    <property type="entry name" value="PWWP"/>
    <property type="match status" value="1"/>
</dbReference>
<sequence>MADDATTTAPVAAQAVSRGITSGHASSPLTVAQPAAVTEPTETLPADGEMNETTVTKEDEEIAGKQATTEVTAPDGDTTEVVDGTGASDSTPASGKKEKRKSTGGIPEHKMKKLNKKKSMLKLQLDCKPGEFYWARLKGYPPWPSIICDEQMLPESLLASRPVSTARPDGSLRADFQEGGKNAKERTFPIMFLSTNEFSWMINTALTPLKPEECNTMPKTKMTKALQNAYKLAAEDKDLAYYKSLLAQWQEEEKRFAEEYAELEAEEARLAEERVKAAEEAGKEEEEEATKKEKKKKAPRKSKVADDDIEMEDAELPKSSKKRKKEVDSDAEGKPKKTPKVTKINAPKTPNGEAAAPAKKSTSKPKKKVVAPKAEEDEEEAKPQMTEAEKLQVREKAVLYLRHRLQKGFLSRDQAPQESEMAGMADFFTQLEGYENLEPAIIRVTKIHKVLKAIVKLSSIPKDEELQFKKRSGAMLETWNKRMEADGDAAPAAAEEPKSAAPEEPTSAAPEEKAPETNGDANAEPAVEAEEEVEAKEGAEIETEEKAVEAADSIEEKAVENTDEDTTTQAVEEPLAAPVEEPELGSDAKEDAVDGEGDVSMQTAPEEIIVEAA</sequence>
<reference evidence="3 4" key="1">
    <citation type="submission" date="2021-11" db="EMBL/GenBank/DDBJ databases">
        <title>Black yeast isolated from Biological Soil Crust.</title>
        <authorList>
            <person name="Kurbessoian T."/>
        </authorList>
    </citation>
    <scope>NUCLEOTIDE SEQUENCE [LARGE SCALE GENOMIC DNA]</scope>
    <source>
        <strain evidence="3 4">CCFEE 5522</strain>
    </source>
</reference>
<feature type="region of interest" description="Disordered" evidence="1">
    <location>
        <begin position="482"/>
        <end position="613"/>
    </location>
</feature>
<keyword evidence="4" id="KW-1185">Reference proteome</keyword>
<dbReference type="EMBL" id="JAVFHQ010000002">
    <property type="protein sequence ID" value="KAK4550392.1"/>
    <property type="molecule type" value="Genomic_DNA"/>
</dbReference>
<feature type="compositionally biased region" description="Polar residues" evidence="1">
    <location>
        <begin position="19"/>
        <end position="30"/>
    </location>
</feature>
<comment type="caution">
    <text evidence="3">The sequence shown here is derived from an EMBL/GenBank/DDBJ whole genome shotgun (WGS) entry which is preliminary data.</text>
</comment>
<feature type="region of interest" description="Disordered" evidence="1">
    <location>
        <begin position="1"/>
        <end position="113"/>
    </location>
</feature>
<evidence type="ECO:0000259" key="2">
    <source>
        <dbReference type="PROSITE" id="PS50812"/>
    </source>
</evidence>
<protein>
    <recommendedName>
        <fullName evidence="2">PWWP domain-containing protein</fullName>
    </recommendedName>
</protein>
<dbReference type="InterPro" id="IPR000313">
    <property type="entry name" value="PWWP_dom"/>
</dbReference>
<feature type="compositionally biased region" description="Low complexity" evidence="1">
    <location>
        <begin position="1"/>
        <end position="16"/>
    </location>
</feature>
<feature type="domain" description="PWWP" evidence="2">
    <location>
        <begin position="129"/>
        <end position="212"/>
    </location>
</feature>
<proteinExistence type="predicted"/>
<dbReference type="Proteomes" id="UP001324427">
    <property type="component" value="Unassembled WGS sequence"/>
</dbReference>
<dbReference type="Gene3D" id="2.30.30.140">
    <property type="match status" value="1"/>
</dbReference>
<feature type="compositionally biased region" description="Basic and acidic residues" evidence="1">
    <location>
        <begin position="535"/>
        <end position="560"/>
    </location>
</feature>
<dbReference type="SMART" id="SM00293">
    <property type="entry name" value="PWWP"/>
    <property type="match status" value="1"/>
</dbReference>